<proteinExistence type="predicted"/>
<dbReference type="Proteomes" id="UP000078348">
    <property type="component" value="Unassembled WGS sequence"/>
</dbReference>
<organism evidence="1 2">
    <name type="scientific">Blastocystis sp. subtype 1 (strain ATCC 50177 / NandII)</name>
    <dbReference type="NCBI Taxonomy" id="478820"/>
    <lineage>
        <taxon>Eukaryota</taxon>
        <taxon>Sar</taxon>
        <taxon>Stramenopiles</taxon>
        <taxon>Bigyra</taxon>
        <taxon>Opalozoa</taxon>
        <taxon>Opalinata</taxon>
        <taxon>Blastocystidae</taxon>
        <taxon>Blastocystis</taxon>
    </lineage>
</organism>
<gene>
    <name evidence="1" type="ORF">AV274_2591</name>
</gene>
<evidence type="ECO:0000313" key="2">
    <source>
        <dbReference type="Proteomes" id="UP000078348"/>
    </source>
</evidence>
<name>A0A196SHP5_BLAHN</name>
<dbReference type="AlphaFoldDB" id="A0A196SHP5"/>
<keyword evidence="2" id="KW-1185">Reference proteome</keyword>
<comment type="caution">
    <text evidence="1">The sequence shown here is derived from an EMBL/GenBank/DDBJ whole genome shotgun (WGS) entry which is preliminary data.</text>
</comment>
<protein>
    <submittedName>
        <fullName evidence="1">Uncharacterized protein</fullName>
    </submittedName>
</protein>
<accession>A0A196SHP5</accession>
<dbReference type="EMBL" id="LXWW01000123">
    <property type="protein sequence ID" value="OAO15692.1"/>
    <property type="molecule type" value="Genomic_DNA"/>
</dbReference>
<sequence length="269" mass="30314">MGCVPSTLSQYDSDQRNVSDVLEKSKAELTGEDRQTLADYIARYGPILERVNKALSSIEKKLKGVDPEDEYTPSIAEQAQSKLSSVMRQLKTALKRYEKEDAHYMQLAKENRSKEDICKMYLGYVAFVLMSFVMCRKCRKASAMVSDRMSMIETKLNDVRQSDETLDMALTLTEVANGLEDMQKVMGSVEDYEKLMDRVDDLDAQLQDMDVVLGEDAEMPDITDILAEVDAEEPADTTTADLPDAPTVIHKEMVAPTKQQETERVAELE</sequence>
<reference evidence="1 2" key="1">
    <citation type="submission" date="2016-05" db="EMBL/GenBank/DDBJ databases">
        <title>Nuclear genome of Blastocystis sp. subtype 1 NandII.</title>
        <authorList>
            <person name="Gentekaki E."/>
            <person name="Curtis B."/>
            <person name="Stairs C."/>
            <person name="Eme L."/>
            <person name="Herman E."/>
            <person name="Klimes V."/>
            <person name="Arias M.C."/>
            <person name="Elias M."/>
            <person name="Hilliou F."/>
            <person name="Klute M."/>
            <person name="Malik S.-B."/>
            <person name="Pightling A."/>
            <person name="Rachubinski R."/>
            <person name="Salas D."/>
            <person name="Schlacht A."/>
            <person name="Suga H."/>
            <person name="Archibald J."/>
            <person name="Ball S.G."/>
            <person name="Clark G."/>
            <person name="Dacks J."/>
            <person name="Van Der Giezen M."/>
            <person name="Tsaousis A."/>
            <person name="Roger A."/>
        </authorList>
    </citation>
    <scope>NUCLEOTIDE SEQUENCE [LARGE SCALE GENOMIC DNA]</scope>
    <source>
        <strain evidence="2">ATCC 50177 / NandII</strain>
    </source>
</reference>
<evidence type="ECO:0000313" key="1">
    <source>
        <dbReference type="EMBL" id="OAO15692.1"/>
    </source>
</evidence>